<dbReference type="STRING" id="1838285.SCAL_001762"/>
<name>A0A1F2P709_9EURY</name>
<dbReference type="AlphaFoldDB" id="A0A1F2P709"/>
<gene>
    <name evidence="1" type="ORF">SCAL_001762</name>
</gene>
<dbReference type="Proteomes" id="UP000186940">
    <property type="component" value="Unassembled WGS sequence"/>
</dbReference>
<keyword evidence="2" id="KW-1185">Reference proteome</keyword>
<sequence length="44" mass="5394">MDFLEMEAKAEIFWMTFKNLPIKEQQSVIERLLKDKDFMEDLIE</sequence>
<comment type="caution">
    <text evidence="1">The sequence shown here is derived from an EMBL/GenBank/DDBJ whole genome shotgun (WGS) entry which is preliminary data.</text>
</comment>
<evidence type="ECO:0000313" key="1">
    <source>
        <dbReference type="EMBL" id="OFV67137.1"/>
    </source>
</evidence>
<dbReference type="EMBL" id="LYOS01000008">
    <property type="protein sequence ID" value="OFV67137.1"/>
    <property type="molecule type" value="Genomic_DNA"/>
</dbReference>
<protein>
    <submittedName>
        <fullName evidence="1">Uncharacterized protein</fullName>
    </submittedName>
</protein>
<organism evidence="1 2">
    <name type="scientific">Candidatus Syntropharchaeum caldarium</name>
    <dbReference type="NCBI Taxonomy" id="1838285"/>
    <lineage>
        <taxon>Archaea</taxon>
        <taxon>Methanobacteriati</taxon>
        <taxon>Methanobacteriota</taxon>
        <taxon>Stenosarchaea group</taxon>
        <taxon>Methanomicrobia</taxon>
        <taxon>Methanosarcinales</taxon>
        <taxon>ANME-2 cluster</taxon>
        <taxon>Candidatus Syntropharchaeum</taxon>
    </lineage>
</organism>
<proteinExistence type="predicted"/>
<accession>A0A1F2P709</accession>
<reference evidence="1" key="1">
    <citation type="submission" date="2016-05" db="EMBL/GenBank/DDBJ databases">
        <title>Microbial consortia oxidize butane by reversing methanogenesis.</title>
        <authorList>
            <person name="Laso-Perez R."/>
            <person name="Richter M."/>
            <person name="Wegener G."/>
            <person name="Musat F."/>
        </authorList>
    </citation>
    <scope>NUCLEOTIDE SEQUENCE [LARGE SCALE GENOMIC DNA]</scope>
    <source>
        <strain evidence="1">BOX2</strain>
    </source>
</reference>
<evidence type="ECO:0000313" key="2">
    <source>
        <dbReference type="Proteomes" id="UP000186940"/>
    </source>
</evidence>